<proteinExistence type="inferred from homology"/>
<dbReference type="Pfam" id="PF01042">
    <property type="entry name" value="Ribonuc_L-PSP"/>
    <property type="match status" value="1"/>
</dbReference>
<evidence type="ECO:0000256" key="2">
    <source>
        <dbReference type="SAM" id="MobiDB-lite"/>
    </source>
</evidence>
<dbReference type="InterPro" id="IPR035959">
    <property type="entry name" value="RutC-like_sf"/>
</dbReference>
<dbReference type="PANTHER" id="PTHR11803:SF39">
    <property type="entry name" value="2-IMINOBUTANOATE_2-IMINOPROPANOATE DEAMINASE"/>
    <property type="match status" value="1"/>
</dbReference>
<dbReference type="GO" id="GO:0005829">
    <property type="term" value="C:cytosol"/>
    <property type="evidence" value="ECO:0007669"/>
    <property type="project" value="TreeGrafter"/>
</dbReference>
<dbReference type="InterPro" id="IPR006056">
    <property type="entry name" value="RidA"/>
</dbReference>
<evidence type="ECO:0000313" key="4">
    <source>
        <dbReference type="EMBL" id="UVE50894.1"/>
    </source>
</evidence>
<evidence type="ECO:0000313" key="5">
    <source>
        <dbReference type="Proteomes" id="UP000183894"/>
    </source>
</evidence>
<protein>
    <submittedName>
        <fullName evidence="3">2-iminobutanoate/2-iminopropanoate deaminase</fullName>
    </submittedName>
    <submittedName>
        <fullName evidence="4">Rid family detoxifying hydrolase</fullName>
    </submittedName>
</protein>
<reference evidence="4" key="2">
    <citation type="submission" date="2021-07" db="EMBL/GenBank/DDBJ databases">
        <title>Studies on halocins as antimicrobial molecules from haloarchaea.</title>
        <authorList>
            <person name="Kumar S."/>
            <person name="Khare S.K."/>
        </authorList>
    </citation>
    <scope>NUCLEOTIDE SEQUENCE</scope>
    <source>
        <strain evidence="4">NCIM 5678</strain>
    </source>
</reference>
<comment type="similarity">
    <text evidence="1">Belongs to the RutC family.</text>
</comment>
<dbReference type="OrthoDB" id="371655at2157"/>
<organism evidence="3 5">
    <name type="scientific">Haloferax larsenii</name>
    <dbReference type="NCBI Taxonomy" id="302484"/>
    <lineage>
        <taxon>Archaea</taxon>
        <taxon>Methanobacteriati</taxon>
        <taxon>Methanobacteriota</taxon>
        <taxon>Stenosarchaea group</taxon>
        <taxon>Halobacteria</taxon>
        <taxon>Halobacteriales</taxon>
        <taxon>Haloferacaceae</taxon>
        <taxon>Haloferax</taxon>
    </lineage>
</organism>
<dbReference type="Proteomes" id="UP001058330">
    <property type="component" value="Chromosome"/>
</dbReference>
<gene>
    <name evidence="4" type="ORF">KU306_03115</name>
    <name evidence="3" type="ORF">SAMN04488691_103132</name>
</gene>
<dbReference type="AlphaFoldDB" id="A0A1H7MXT3"/>
<keyword evidence="4" id="KW-0378">Hydrolase</keyword>
<dbReference type="RefSeq" id="WP_007541647.1">
    <property type="nucleotide sequence ID" value="NZ_CP078063.1"/>
</dbReference>
<dbReference type="PANTHER" id="PTHR11803">
    <property type="entry name" value="2-IMINOBUTANOATE/2-IMINOPROPANOATE DEAMINASE RIDA"/>
    <property type="match status" value="1"/>
</dbReference>
<evidence type="ECO:0000256" key="1">
    <source>
        <dbReference type="ARBA" id="ARBA00010552"/>
    </source>
</evidence>
<evidence type="ECO:0000313" key="6">
    <source>
        <dbReference type="Proteomes" id="UP001058330"/>
    </source>
</evidence>
<dbReference type="EMBL" id="CP078063">
    <property type="protein sequence ID" value="UVE50894.1"/>
    <property type="molecule type" value="Genomic_DNA"/>
</dbReference>
<dbReference type="NCBIfam" id="TIGR00004">
    <property type="entry name" value="Rid family detoxifying hydrolase"/>
    <property type="match status" value="1"/>
</dbReference>
<dbReference type="InterPro" id="IPR006175">
    <property type="entry name" value="YjgF/YER057c/UK114"/>
</dbReference>
<accession>A0A1H7MXT3</accession>
<dbReference type="Proteomes" id="UP000183894">
    <property type="component" value="Unassembled WGS sequence"/>
</dbReference>
<dbReference type="CDD" id="cd00448">
    <property type="entry name" value="YjgF_YER057c_UK114_family"/>
    <property type="match status" value="1"/>
</dbReference>
<sequence length="124" mass="13433">MRELTTDDAPASIGPFSQGIETDGTIHVSGQGPIDPETGEVVSQDVREQTRQTLENVEAVLRAGGATLDDVVKATVFVNDMRYYDRVNEVYGELLSSPYPARSAVEVVKLPVDIKVEIEVVAEA</sequence>
<dbReference type="SUPFAM" id="SSF55298">
    <property type="entry name" value="YjgF-like"/>
    <property type="match status" value="1"/>
</dbReference>
<dbReference type="Gene3D" id="3.30.1330.40">
    <property type="entry name" value="RutC-like"/>
    <property type="match status" value="1"/>
</dbReference>
<dbReference type="GeneID" id="74527853"/>
<dbReference type="FunFam" id="3.30.1330.40:FF:000001">
    <property type="entry name" value="L-PSP family endoribonuclease"/>
    <property type="match status" value="1"/>
</dbReference>
<feature type="region of interest" description="Disordered" evidence="2">
    <location>
        <begin position="1"/>
        <end position="36"/>
    </location>
</feature>
<dbReference type="GO" id="GO:0019239">
    <property type="term" value="F:deaminase activity"/>
    <property type="evidence" value="ECO:0007669"/>
    <property type="project" value="TreeGrafter"/>
</dbReference>
<reference evidence="3 5" key="1">
    <citation type="submission" date="2016-10" db="EMBL/GenBank/DDBJ databases">
        <authorList>
            <person name="de Groot N.N."/>
        </authorList>
    </citation>
    <scope>NUCLEOTIDE SEQUENCE [LARGE SCALE GENOMIC DNA]</scope>
    <source>
        <strain evidence="3 5">CDM_5</strain>
    </source>
</reference>
<keyword evidence="6" id="KW-1185">Reference proteome</keyword>
<dbReference type="EMBL" id="FOAD01000003">
    <property type="protein sequence ID" value="SEL16132.1"/>
    <property type="molecule type" value="Genomic_DNA"/>
</dbReference>
<name>A0A1H7MXT3_HALLR</name>
<evidence type="ECO:0000313" key="3">
    <source>
        <dbReference type="EMBL" id="SEL16132.1"/>
    </source>
</evidence>